<dbReference type="EMBL" id="CADCXW020000001">
    <property type="protein sequence ID" value="CAD1530324.1"/>
    <property type="molecule type" value="Genomic_DNA"/>
</dbReference>
<protein>
    <submittedName>
        <fullName evidence="1">Uncharacterized protein</fullName>
    </submittedName>
</protein>
<sequence length="122" mass="13788">MTDTMIGADIRPPIYPTRKTNGKNKRIENGLVGRNYKVAGGLRTINGSHPFIGLAVEDRPIVRSTNWSLIQNTSLPEIADRPTVKLNASVQTDCEESRIIGWYMRLKRDILKSIRNRVTPSR</sequence>
<proteinExistence type="predicted"/>
<name>A0A6V7HU15_9HYME</name>
<dbReference type="AlphaFoldDB" id="A0A6V7HU15"/>
<accession>A0A6V7HU15</accession>
<reference evidence="1" key="1">
    <citation type="submission" date="2020-07" db="EMBL/GenBank/DDBJ databases">
        <authorList>
            <person name="Ferguson B K."/>
        </authorList>
    </citation>
    <scope>NUCLEOTIDE SEQUENCE</scope>
    <source>
        <strain evidence="1">L06</strain>
    </source>
</reference>
<evidence type="ECO:0000313" key="1">
    <source>
        <dbReference type="EMBL" id="CAD1530324.1"/>
    </source>
</evidence>
<gene>
    <name evidence="1" type="ORF">BBRV_LOCUS6055</name>
</gene>
<organism evidence="1">
    <name type="scientific">Bracon brevicornis</name>
    <dbReference type="NCBI Taxonomy" id="1563983"/>
    <lineage>
        <taxon>Eukaryota</taxon>
        <taxon>Metazoa</taxon>
        <taxon>Ecdysozoa</taxon>
        <taxon>Arthropoda</taxon>
        <taxon>Hexapoda</taxon>
        <taxon>Insecta</taxon>
        <taxon>Pterygota</taxon>
        <taxon>Neoptera</taxon>
        <taxon>Endopterygota</taxon>
        <taxon>Hymenoptera</taxon>
        <taxon>Apocrita</taxon>
        <taxon>Ichneumonoidea</taxon>
        <taxon>Braconidae</taxon>
        <taxon>Braconinae</taxon>
        <taxon>Bracon</taxon>
    </lineage>
</organism>